<dbReference type="InterPro" id="IPR003661">
    <property type="entry name" value="HisK_dim/P_dom"/>
</dbReference>
<sequence length="426" mass="49590">MAISVKNYTNRYLVLAILVIMAIWALLFYALLMDEVYDNVDDGLKNQKIEIIREAFKDPSVITDNKTYGINQFIIREVAPREDLDKNHFSRKLIYMPYDEEDEPYRILSTGFFSKDGKAYELEIRTSTVEEDDFLINLAISLSVLYIVIVLSIIIINHFVLRNAWKPFKETLRNLSQYRFGESKSFQPVKSQVKEFEELNLQIAKMIDRNEMVFEDQKRFLENASHELQTPLAVSIGKMELLLQDEAFNESQLKKLAEAKQSLHRMVGLNKSLLMLSRIENHQYNQTEKIDFNALTKNLLEELEDIYTYKEVQVSLEDKGIFLADCNPELAQILIGNLLRNAIKYNKPQGQIQVVFSERTIRIANDSLGEALNPKYIFERFHKGTQDSTSNGLGLSIVQSILEKYPYLTIQYQFIHNQHVFDLIKN</sequence>
<dbReference type="PANTHER" id="PTHR45436:SF5">
    <property type="entry name" value="SENSOR HISTIDINE KINASE TRCS"/>
    <property type="match status" value="1"/>
</dbReference>
<feature type="transmembrane region" description="Helical" evidence="8">
    <location>
        <begin position="12"/>
        <end position="32"/>
    </location>
</feature>
<evidence type="ECO:0000313" key="11">
    <source>
        <dbReference type="Proteomes" id="UP001363035"/>
    </source>
</evidence>
<evidence type="ECO:0000256" key="2">
    <source>
        <dbReference type="ARBA" id="ARBA00012438"/>
    </source>
</evidence>
<dbReference type="EMBL" id="JAYLLN010000018">
    <property type="protein sequence ID" value="MEI5984997.1"/>
    <property type="molecule type" value="Genomic_DNA"/>
</dbReference>
<keyword evidence="5 8" id="KW-0812">Transmembrane</keyword>
<dbReference type="Pfam" id="PF00512">
    <property type="entry name" value="HisKA"/>
    <property type="match status" value="1"/>
</dbReference>
<keyword evidence="7 8" id="KW-1133">Transmembrane helix</keyword>
<gene>
    <name evidence="10" type="ORF">VJ786_08780</name>
</gene>
<evidence type="ECO:0000256" key="1">
    <source>
        <dbReference type="ARBA" id="ARBA00000085"/>
    </source>
</evidence>
<evidence type="ECO:0000256" key="3">
    <source>
        <dbReference type="ARBA" id="ARBA00022553"/>
    </source>
</evidence>
<protein>
    <recommendedName>
        <fullName evidence="2">histidine kinase</fullName>
        <ecNumber evidence="2">2.7.13.3</ecNumber>
    </recommendedName>
</protein>
<organism evidence="10 11">
    <name type="scientific">Sphingobacterium tenebrionis</name>
    <dbReference type="NCBI Taxonomy" id="3111775"/>
    <lineage>
        <taxon>Bacteria</taxon>
        <taxon>Pseudomonadati</taxon>
        <taxon>Bacteroidota</taxon>
        <taxon>Sphingobacteriia</taxon>
        <taxon>Sphingobacteriales</taxon>
        <taxon>Sphingobacteriaceae</taxon>
        <taxon>Sphingobacterium</taxon>
    </lineage>
</organism>
<dbReference type="InterPro" id="IPR050428">
    <property type="entry name" value="TCS_sensor_his_kinase"/>
</dbReference>
<dbReference type="RefSeq" id="WP_134776725.1">
    <property type="nucleotide sequence ID" value="NZ_JAYLLN010000018.1"/>
</dbReference>
<dbReference type="Proteomes" id="UP001363035">
    <property type="component" value="Unassembled WGS sequence"/>
</dbReference>
<evidence type="ECO:0000259" key="9">
    <source>
        <dbReference type="PROSITE" id="PS50109"/>
    </source>
</evidence>
<dbReference type="InterPro" id="IPR036097">
    <property type="entry name" value="HisK_dim/P_sf"/>
</dbReference>
<evidence type="ECO:0000256" key="8">
    <source>
        <dbReference type="SAM" id="Phobius"/>
    </source>
</evidence>
<dbReference type="Pfam" id="PF02518">
    <property type="entry name" value="HATPase_c"/>
    <property type="match status" value="1"/>
</dbReference>
<dbReference type="InterPro" id="IPR003594">
    <property type="entry name" value="HATPase_dom"/>
</dbReference>
<accession>A0ABU8I5J7</accession>
<dbReference type="Gene3D" id="1.10.287.130">
    <property type="match status" value="1"/>
</dbReference>
<comment type="catalytic activity">
    <reaction evidence="1">
        <text>ATP + protein L-histidine = ADP + protein N-phospho-L-histidine.</text>
        <dbReference type="EC" id="2.7.13.3"/>
    </reaction>
</comment>
<comment type="caution">
    <text evidence="10">The sequence shown here is derived from an EMBL/GenBank/DDBJ whole genome shotgun (WGS) entry which is preliminary data.</text>
</comment>
<reference evidence="10 11" key="1">
    <citation type="submission" date="2024-01" db="EMBL/GenBank/DDBJ databases">
        <title>Sphingobacterium tenebrionis sp. nov., a novel endophyte isolated from tenebrio molitor intestines.</title>
        <authorList>
            <person name="Zhang C."/>
        </authorList>
    </citation>
    <scope>NUCLEOTIDE SEQUENCE [LARGE SCALE GENOMIC DNA]</scope>
    <source>
        <strain evidence="10 11">PU5-4</strain>
    </source>
</reference>
<evidence type="ECO:0000256" key="5">
    <source>
        <dbReference type="ARBA" id="ARBA00022692"/>
    </source>
</evidence>
<dbReference type="EC" id="2.7.13.3" evidence="2"/>
<dbReference type="SUPFAM" id="SSF47384">
    <property type="entry name" value="Homodimeric domain of signal transducing histidine kinase"/>
    <property type="match status" value="1"/>
</dbReference>
<keyword evidence="6 10" id="KW-0418">Kinase</keyword>
<dbReference type="PROSITE" id="PS50109">
    <property type="entry name" value="HIS_KIN"/>
    <property type="match status" value="1"/>
</dbReference>
<dbReference type="InterPro" id="IPR005467">
    <property type="entry name" value="His_kinase_dom"/>
</dbReference>
<keyword evidence="4" id="KW-0808">Transferase</keyword>
<dbReference type="SMART" id="SM00388">
    <property type="entry name" value="HisKA"/>
    <property type="match status" value="1"/>
</dbReference>
<dbReference type="PANTHER" id="PTHR45436">
    <property type="entry name" value="SENSOR HISTIDINE KINASE YKOH"/>
    <property type="match status" value="1"/>
</dbReference>
<dbReference type="CDD" id="cd00082">
    <property type="entry name" value="HisKA"/>
    <property type="match status" value="1"/>
</dbReference>
<dbReference type="SUPFAM" id="SSF55874">
    <property type="entry name" value="ATPase domain of HSP90 chaperone/DNA topoisomerase II/histidine kinase"/>
    <property type="match status" value="1"/>
</dbReference>
<feature type="transmembrane region" description="Helical" evidence="8">
    <location>
        <begin position="134"/>
        <end position="160"/>
    </location>
</feature>
<dbReference type="Gene3D" id="3.30.565.10">
    <property type="entry name" value="Histidine kinase-like ATPase, C-terminal domain"/>
    <property type="match status" value="1"/>
</dbReference>
<dbReference type="InterPro" id="IPR036890">
    <property type="entry name" value="HATPase_C_sf"/>
</dbReference>
<keyword evidence="11" id="KW-1185">Reference proteome</keyword>
<evidence type="ECO:0000256" key="4">
    <source>
        <dbReference type="ARBA" id="ARBA00022679"/>
    </source>
</evidence>
<keyword evidence="8" id="KW-0472">Membrane</keyword>
<name>A0ABU8I5J7_9SPHI</name>
<evidence type="ECO:0000256" key="7">
    <source>
        <dbReference type="ARBA" id="ARBA00022989"/>
    </source>
</evidence>
<evidence type="ECO:0000256" key="6">
    <source>
        <dbReference type="ARBA" id="ARBA00022777"/>
    </source>
</evidence>
<evidence type="ECO:0000313" key="10">
    <source>
        <dbReference type="EMBL" id="MEI5984997.1"/>
    </source>
</evidence>
<dbReference type="GO" id="GO:0016301">
    <property type="term" value="F:kinase activity"/>
    <property type="evidence" value="ECO:0007669"/>
    <property type="project" value="UniProtKB-KW"/>
</dbReference>
<proteinExistence type="predicted"/>
<feature type="domain" description="Histidine kinase" evidence="9">
    <location>
        <begin position="223"/>
        <end position="405"/>
    </location>
</feature>
<keyword evidence="3" id="KW-0597">Phosphoprotein</keyword>